<dbReference type="STRING" id="1798533.A2609_01145"/>
<reference evidence="1 2" key="1">
    <citation type="journal article" date="2016" name="Nat. Commun.">
        <title>Thousands of microbial genomes shed light on interconnected biogeochemical processes in an aquifer system.</title>
        <authorList>
            <person name="Anantharaman K."/>
            <person name="Brown C.T."/>
            <person name="Hug L.A."/>
            <person name="Sharon I."/>
            <person name="Castelle C.J."/>
            <person name="Probst A.J."/>
            <person name="Thomas B.C."/>
            <person name="Singh A."/>
            <person name="Wilkins M.J."/>
            <person name="Karaoz U."/>
            <person name="Brodie E.L."/>
            <person name="Williams K.H."/>
            <person name="Hubbard S.S."/>
            <person name="Banfield J.F."/>
        </authorList>
    </citation>
    <scope>NUCLEOTIDE SEQUENCE [LARGE SCALE GENOMIC DNA]</scope>
</reference>
<evidence type="ECO:0000313" key="1">
    <source>
        <dbReference type="EMBL" id="OGG93837.1"/>
    </source>
</evidence>
<evidence type="ECO:0008006" key="3">
    <source>
        <dbReference type="Google" id="ProtNLM"/>
    </source>
</evidence>
<protein>
    <recommendedName>
        <fullName evidence="3">CYTH domain-containing protein</fullName>
    </recommendedName>
</protein>
<dbReference type="InterPro" id="IPR033469">
    <property type="entry name" value="CYTH-like_dom_sf"/>
</dbReference>
<sequence length="203" mass="23494">MQKKNHNLEEEIKLAVHDIPAMLSKIRSIAKFVRTEYLRDVIYGVSGEKKKIRLRTQDNFESRLVDATHKYKIAVEDGIKKEIEETLYKGNSCEDALKIISSQGGFVEENSYEKTRVIFAGSHNTEITLDIYPYGAWVEIEGESSSIHEVAKQLGFTQKDYIELNADELYDVWCRKNKIDILWDVRFGFPDMDDNIYEKAVST</sequence>
<name>A0A1F6G6W5_9BACT</name>
<dbReference type="Gene3D" id="2.40.320.10">
    <property type="entry name" value="Hypothetical Protein Pfu-838710-001"/>
    <property type="match status" value="1"/>
</dbReference>
<gene>
    <name evidence="1" type="ORF">A2609_01145</name>
</gene>
<organism evidence="1 2">
    <name type="scientific">Candidatus Kaiserbacteria bacterium RIFOXYD1_FULL_47_14</name>
    <dbReference type="NCBI Taxonomy" id="1798533"/>
    <lineage>
        <taxon>Bacteria</taxon>
        <taxon>Candidatus Kaiseribacteriota</taxon>
    </lineage>
</organism>
<dbReference type="EMBL" id="MFMU01000004">
    <property type="protein sequence ID" value="OGG93837.1"/>
    <property type="molecule type" value="Genomic_DNA"/>
</dbReference>
<dbReference type="SUPFAM" id="SSF55154">
    <property type="entry name" value="CYTH-like phosphatases"/>
    <property type="match status" value="1"/>
</dbReference>
<evidence type="ECO:0000313" key="2">
    <source>
        <dbReference type="Proteomes" id="UP000176867"/>
    </source>
</evidence>
<dbReference type="Proteomes" id="UP000176867">
    <property type="component" value="Unassembled WGS sequence"/>
</dbReference>
<proteinExistence type="predicted"/>
<accession>A0A1F6G6W5</accession>
<dbReference type="AlphaFoldDB" id="A0A1F6G6W5"/>
<comment type="caution">
    <text evidence="1">The sequence shown here is derived from an EMBL/GenBank/DDBJ whole genome shotgun (WGS) entry which is preliminary data.</text>
</comment>